<dbReference type="CDD" id="cd09857">
    <property type="entry name" value="PIN_EXO1"/>
    <property type="match status" value="1"/>
</dbReference>
<proteinExistence type="inferred from homology"/>
<dbReference type="RefSeq" id="XP_002140693.1">
    <property type="nucleotide sequence ID" value="XM_002140657.1"/>
</dbReference>
<dbReference type="GO" id="GO:0017108">
    <property type="term" value="F:5'-flap endonuclease activity"/>
    <property type="evidence" value="ECO:0007669"/>
    <property type="project" value="TreeGrafter"/>
</dbReference>
<dbReference type="SMART" id="SM00484">
    <property type="entry name" value="XPGI"/>
    <property type="match status" value="1"/>
</dbReference>
<dbReference type="GO" id="GO:0046872">
    <property type="term" value="F:metal ion binding"/>
    <property type="evidence" value="ECO:0007669"/>
    <property type="project" value="UniProtKB-KW"/>
</dbReference>
<dbReference type="eggNOG" id="KOG2518">
    <property type="taxonomic scope" value="Eukaryota"/>
</dbReference>
<dbReference type="InterPro" id="IPR006085">
    <property type="entry name" value="XPG_DNA_repair_N"/>
</dbReference>
<evidence type="ECO:0000313" key="19">
    <source>
        <dbReference type="Proteomes" id="UP000001460"/>
    </source>
</evidence>
<dbReference type="Proteomes" id="UP000001460">
    <property type="component" value="Unassembled WGS sequence"/>
</dbReference>
<evidence type="ECO:0000259" key="16">
    <source>
        <dbReference type="SMART" id="SM00484"/>
    </source>
</evidence>
<dbReference type="SUPFAM" id="SSF47807">
    <property type="entry name" value="5' to 3' exonuclease, C-terminal subdomain"/>
    <property type="match status" value="1"/>
</dbReference>
<keyword evidence="19" id="KW-1185">Reference proteome</keyword>
<evidence type="ECO:0000256" key="12">
    <source>
        <dbReference type="ARBA" id="ARBA00023125"/>
    </source>
</evidence>
<keyword evidence="13" id="KW-0496">Mitochondrion</keyword>
<dbReference type="Pfam" id="PF00752">
    <property type="entry name" value="XPG_N"/>
    <property type="match status" value="1"/>
</dbReference>
<evidence type="ECO:0000259" key="17">
    <source>
        <dbReference type="SMART" id="SM00485"/>
    </source>
</evidence>
<keyword evidence="3" id="KW-0597">Phosphoprotein</keyword>
<evidence type="ECO:0000256" key="15">
    <source>
        <dbReference type="ARBA" id="ARBA00023242"/>
    </source>
</evidence>
<evidence type="ECO:0000256" key="4">
    <source>
        <dbReference type="ARBA" id="ARBA00022722"/>
    </source>
</evidence>
<dbReference type="AlphaFoldDB" id="B6ADQ3"/>
<dbReference type="InterPro" id="IPR029060">
    <property type="entry name" value="PIN-like_dom_sf"/>
</dbReference>
<keyword evidence="11" id="KW-0267">Excision nuclease</keyword>
<organism evidence="18 19">
    <name type="scientific">Cryptosporidium muris (strain RN66)</name>
    <dbReference type="NCBI Taxonomy" id="441375"/>
    <lineage>
        <taxon>Eukaryota</taxon>
        <taxon>Sar</taxon>
        <taxon>Alveolata</taxon>
        <taxon>Apicomplexa</taxon>
        <taxon>Conoidasida</taxon>
        <taxon>Coccidia</taxon>
        <taxon>Eucoccidiorida</taxon>
        <taxon>Eimeriorina</taxon>
        <taxon>Cryptosporidiidae</taxon>
        <taxon>Cryptosporidium</taxon>
    </lineage>
</organism>
<evidence type="ECO:0000256" key="10">
    <source>
        <dbReference type="ARBA" id="ARBA00022842"/>
    </source>
</evidence>
<dbReference type="SMART" id="SM00485">
    <property type="entry name" value="XPGN"/>
    <property type="match status" value="1"/>
</dbReference>
<keyword evidence="4" id="KW-0540">Nuclease</keyword>
<evidence type="ECO:0000256" key="6">
    <source>
        <dbReference type="ARBA" id="ARBA00022759"/>
    </source>
</evidence>
<dbReference type="GO" id="GO:0006281">
    <property type="term" value="P:DNA repair"/>
    <property type="evidence" value="ECO:0007669"/>
    <property type="project" value="UniProtKB-KW"/>
</dbReference>
<name>B6ADQ3_CRYMR</name>
<feature type="domain" description="XPG N-terminal" evidence="17">
    <location>
        <begin position="1"/>
        <end position="99"/>
    </location>
</feature>
<dbReference type="InterPro" id="IPR044752">
    <property type="entry name" value="PIN-like_EXO1"/>
</dbReference>
<comment type="subcellular location">
    <subcellularLocation>
        <location evidence="1">Nucleus</location>
    </subcellularLocation>
</comment>
<evidence type="ECO:0000256" key="14">
    <source>
        <dbReference type="ARBA" id="ARBA00023204"/>
    </source>
</evidence>
<dbReference type="PANTHER" id="PTHR11081">
    <property type="entry name" value="FLAP ENDONUCLEASE FAMILY MEMBER"/>
    <property type="match status" value="1"/>
</dbReference>
<dbReference type="GO" id="GO:0003677">
    <property type="term" value="F:DNA binding"/>
    <property type="evidence" value="ECO:0007669"/>
    <property type="project" value="UniProtKB-KW"/>
</dbReference>
<dbReference type="VEuPathDB" id="CryptoDB:CMU_008350"/>
<dbReference type="EMBL" id="DS989729">
    <property type="protein sequence ID" value="EEA06344.1"/>
    <property type="molecule type" value="Genomic_DNA"/>
</dbReference>
<evidence type="ECO:0000256" key="9">
    <source>
        <dbReference type="ARBA" id="ARBA00022839"/>
    </source>
</evidence>
<dbReference type="SUPFAM" id="SSF88723">
    <property type="entry name" value="PIN domain-like"/>
    <property type="match status" value="1"/>
</dbReference>
<dbReference type="InterPro" id="IPR006086">
    <property type="entry name" value="XPG-I_dom"/>
</dbReference>
<dbReference type="Pfam" id="PF00867">
    <property type="entry name" value="XPG_I"/>
    <property type="match status" value="1"/>
</dbReference>
<dbReference type="PROSITE" id="PS00842">
    <property type="entry name" value="XPG_2"/>
    <property type="match status" value="1"/>
</dbReference>
<dbReference type="InterPro" id="IPR006084">
    <property type="entry name" value="XPG/Rad2"/>
</dbReference>
<evidence type="ECO:0000256" key="3">
    <source>
        <dbReference type="ARBA" id="ARBA00022553"/>
    </source>
</evidence>
<evidence type="ECO:0000313" key="18">
    <source>
        <dbReference type="EMBL" id="EEA06344.1"/>
    </source>
</evidence>
<accession>B6ADQ3</accession>
<dbReference type="PRINTS" id="PR00853">
    <property type="entry name" value="XPGRADSUPER"/>
</dbReference>
<protein>
    <submittedName>
        <fullName evidence="18">Uncharacterized protein</fullName>
    </submittedName>
</protein>
<dbReference type="Gene3D" id="3.40.50.1010">
    <property type="entry name" value="5'-nuclease"/>
    <property type="match status" value="1"/>
</dbReference>
<keyword evidence="14" id="KW-0234">DNA repair</keyword>
<gene>
    <name evidence="18" type="ORF">CMU_008350</name>
</gene>
<dbReference type="GO" id="GO:0005634">
    <property type="term" value="C:nucleus"/>
    <property type="evidence" value="ECO:0007669"/>
    <property type="project" value="UniProtKB-SubCell"/>
</dbReference>
<reference evidence="18" key="1">
    <citation type="submission" date="2008-06" db="EMBL/GenBank/DDBJ databases">
        <authorList>
            <person name="Lorenzi H."/>
            <person name="Inman J."/>
            <person name="Miller J."/>
            <person name="Schobel S."/>
            <person name="Amedeo P."/>
            <person name="Caler E.V."/>
            <person name="da Silva J."/>
        </authorList>
    </citation>
    <scope>NUCLEOTIDE SEQUENCE [LARGE SCALE GENOMIC DNA]</scope>
    <source>
        <strain evidence="18">RN66</strain>
    </source>
</reference>
<sequence length="496" mass="56828">MGIQGLLPNIDKVSRIKKIDEFKGKRVAIDTYGWLHRSAANCAEDLVLGRSTRMHIQYCIDRVNLLKSKGIIPVCIFDGAPLPMKRVTEEERHMKRLEAKKELLQLEKSRKCSNSYEIRNLCQRALDITPDIAHQVIEELRDHHGIECIVAPYEADAQLSYLCRTGYVDAVITEDSDMLVFGSPCTIYKHDDKTGICRVIYWGDLPRSGILRQNIFTYEMFVLGCTLTGCDYVKSPQGVGIKTAMKLVQEYYGDLERIILQLQTIGKNVSSDYSINVQKALITFFHQTVYDPPSQKLVPLSKSTLPQYNNSNNIKVSNIPIFREYNPEKQIENNNMYEFVGPFLEEKLARNICMGYIHPETLRAYSTNEAVSEEVVDEITSYAISTEKKENLGGYNNVKGHEGVLEQLSNKIQQNEQLYYSEELLEISAKEVNSEANTENKSNCNLKWYDKANMGRKVKRRAIWLNAMARKDLPKYDTISPNDQLIIQSLDNYSFH</sequence>
<keyword evidence="12" id="KW-0238">DNA-binding</keyword>
<evidence type="ECO:0000256" key="8">
    <source>
        <dbReference type="ARBA" id="ARBA00022801"/>
    </source>
</evidence>
<dbReference type="PANTHER" id="PTHR11081:SF9">
    <property type="entry name" value="FLAP ENDONUCLEASE 1"/>
    <property type="match status" value="1"/>
</dbReference>
<evidence type="ECO:0000256" key="13">
    <source>
        <dbReference type="ARBA" id="ARBA00023128"/>
    </source>
</evidence>
<dbReference type="GO" id="GO:0035312">
    <property type="term" value="F:5'-3' DNA exonuclease activity"/>
    <property type="evidence" value="ECO:0007669"/>
    <property type="project" value="InterPro"/>
</dbReference>
<evidence type="ECO:0000256" key="1">
    <source>
        <dbReference type="ARBA" id="ARBA00004123"/>
    </source>
</evidence>
<dbReference type="GeneID" id="6995716"/>
<dbReference type="FunFam" id="3.40.50.1010:FF:000002">
    <property type="entry name" value="Exonuclease 1, putative"/>
    <property type="match status" value="1"/>
</dbReference>
<evidence type="ECO:0000256" key="2">
    <source>
        <dbReference type="ARBA" id="ARBA00010563"/>
    </source>
</evidence>
<feature type="domain" description="XPG-I" evidence="16">
    <location>
        <begin position="142"/>
        <end position="221"/>
    </location>
</feature>
<evidence type="ECO:0000256" key="7">
    <source>
        <dbReference type="ARBA" id="ARBA00022763"/>
    </source>
</evidence>
<dbReference type="CDD" id="cd09908">
    <property type="entry name" value="H3TH_EXO1"/>
    <property type="match status" value="1"/>
</dbReference>
<dbReference type="OrthoDB" id="26491at2759"/>
<dbReference type="STRING" id="441375.B6ADQ3"/>
<keyword evidence="6" id="KW-0255">Endonuclease</keyword>
<keyword evidence="7" id="KW-0227">DNA damage</keyword>
<keyword evidence="10" id="KW-0460">Magnesium</keyword>
<dbReference type="InterPro" id="IPR019974">
    <property type="entry name" value="XPG_CS"/>
</dbReference>
<dbReference type="Gene3D" id="1.10.150.20">
    <property type="entry name" value="5' to 3' exonuclease, C-terminal subdomain"/>
    <property type="match status" value="1"/>
</dbReference>
<dbReference type="InterPro" id="IPR036279">
    <property type="entry name" value="5-3_exonuclease_C_sf"/>
</dbReference>
<dbReference type="OMA" id="VTKPKHI"/>
<evidence type="ECO:0000256" key="11">
    <source>
        <dbReference type="ARBA" id="ARBA00022881"/>
    </source>
</evidence>
<keyword evidence="8" id="KW-0378">Hydrolase</keyword>
<keyword evidence="15" id="KW-0539">Nucleus</keyword>
<evidence type="ECO:0000256" key="5">
    <source>
        <dbReference type="ARBA" id="ARBA00022723"/>
    </source>
</evidence>
<keyword evidence="9" id="KW-0269">Exonuclease</keyword>
<dbReference type="InterPro" id="IPR037315">
    <property type="entry name" value="EXO1_H3TH"/>
</dbReference>
<comment type="similarity">
    <text evidence="2">Belongs to the XPG/RAD2 endonuclease family. EXO1 subfamily.</text>
</comment>
<keyword evidence="5" id="KW-0479">Metal-binding</keyword>